<dbReference type="InterPro" id="IPR013517">
    <property type="entry name" value="FG-GAP"/>
</dbReference>
<keyword evidence="5" id="KW-0843">Virulence</keyword>
<keyword evidence="7" id="KW-1133">Transmembrane helix</keyword>
<feature type="compositionally biased region" description="Low complexity" evidence="6">
    <location>
        <begin position="2359"/>
        <end position="2376"/>
    </location>
</feature>
<evidence type="ECO:0000313" key="12">
    <source>
        <dbReference type="Proteomes" id="UP001500751"/>
    </source>
</evidence>
<dbReference type="Gene3D" id="2.180.10.10">
    <property type="entry name" value="RHS repeat-associated core"/>
    <property type="match status" value="2"/>
</dbReference>
<evidence type="ECO:0000256" key="4">
    <source>
        <dbReference type="ARBA" id="ARBA00022737"/>
    </source>
</evidence>
<feature type="compositionally biased region" description="Basic and acidic residues" evidence="6">
    <location>
        <begin position="2317"/>
        <end position="2329"/>
    </location>
</feature>
<dbReference type="InterPro" id="IPR022044">
    <property type="entry name" value="TcdB_toxin_mid/C"/>
</dbReference>
<evidence type="ECO:0000313" key="11">
    <source>
        <dbReference type="EMBL" id="GAA2010180.1"/>
    </source>
</evidence>
<dbReference type="PANTHER" id="PTHR32305">
    <property type="match status" value="1"/>
</dbReference>
<evidence type="ECO:0000256" key="5">
    <source>
        <dbReference type="ARBA" id="ARBA00023026"/>
    </source>
</evidence>
<dbReference type="Pfam" id="PF03534">
    <property type="entry name" value="SpvB"/>
    <property type="match status" value="1"/>
</dbReference>
<comment type="subcellular location">
    <subcellularLocation>
        <location evidence="1">Secreted</location>
    </subcellularLocation>
</comment>
<dbReference type="InterPro" id="IPR003284">
    <property type="entry name" value="Sal_SpvB"/>
</dbReference>
<evidence type="ECO:0000256" key="2">
    <source>
        <dbReference type="ARBA" id="ARBA00022525"/>
    </source>
</evidence>
<dbReference type="Pfam" id="PF12255">
    <property type="entry name" value="TcdB_toxin_midC"/>
    <property type="match status" value="1"/>
</dbReference>
<proteinExistence type="predicted"/>
<dbReference type="InterPro" id="IPR050708">
    <property type="entry name" value="T6SS_VgrG/RHS"/>
</dbReference>
<keyword evidence="2" id="KW-0964">Secreted</keyword>
<feature type="compositionally biased region" description="Basic and acidic residues" evidence="6">
    <location>
        <begin position="2336"/>
        <end position="2350"/>
    </location>
</feature>
<dbReference type="NCBIfam" id="TIGR03696">
    <property type="entry name" value="Rhs_assc_core"/>
    <property type="match status" value="1"/>
</dbReference>
<gene>
    <name evidence="11" type="ORF">GCM10009839_00030</name>
</gene>
<feature type="domain" description="Insecticide toxin TcdB middle/N-terminal" evidence="9">
    <location>
        <begin position="618"/>
        <end position="772"/>
    </location>
</feature>
<dbReference type="Pfam" id="PF25023">
    <property type="entry name" value="TEN_YD-shell"/>
    <property type="match status" value="1"/>
</dbReference>
<reference evidence="12" key="1">
    <citation type="journal article" date="2019" name="Int. J. Syst. Evol. Microbiol.">
        <title>The Global Catalogue of Microorganisms (GCM) 10K type strain sequencing project: providing services to taxonomists for standard genome sequencing and annotation.</title>
        <authorList>
            <consortium name="The Broad Institute Genomics Platform"/>
            <consortium name="The Broad Institute Genome Sequencing Center for Infectious Disease"/>
            <person name="Wu L."/>
            <person name="Ma J."/>
        </authorList>
    </citation>
    <scope>NUCLEOTIDE SEQUENCE [LARGE SCALE GENOMIC DNA]</scope>
    <source>
        <strain evidence="12">JCM 16014</strain>
    </source>
</reference>
<dbReference type="InterPro" id="IPR056823">
    <property type="entry name" value="TEN-like_YD-shell"/>
</dbReference>
<dbReference type="InterPro" id="IPR022045">
    <property type="entry name" value="TcdB_toxin_mid/N"/>
</dbReference>
<dbReference type="PANTHER" id="PTHR32305:SF15">
    <property type="entry name" value="PROTEIN RHSA-RELATED"/>
    <property type="match status" value="1"/>
</dbReference>
<organism evidence="11 12">
    <name type="scientific">Catenulispora yoronensis</name>
    <dbReference type="NCBI Taxonomy" id="450799"/>
    <lineage>
        <taxon>Bacteria</taxon>
        <taxon>Bacillati</taxon>
        <taxon>Actinomycetota</taxon>
        <taxon>Actinomycetes</taxon>
        <taxon>Catenulisporales</taxon>
        <taxon>Catenulisporaceae</taxon>
        <taxon>Catenulispora</taxon>
    </lineage>
</organism>
<evidence type="ECO:0000259" key="9">
    <source>
        <dbReference type="Pfam" id="PF12256"/>
    </source>
</evidence>
<dbReference type="InterPro" id="IPR022385">
    <property type="entry name" value="Rhs_assc_core"/>
</dbReference>
<protein>
    <submittedName>
        <fullName evidence="11">Toxin TcdB middle/N-terminal domain-containing protein</fullName>
    </submittedName>
</protein>
<evidence type="ECO:0000256" key="7">
    <source>
        <dbReference type="SAM" id="Phobius"/>
    </source>
</evidence>
<feature type="domain" description="Teneurin-like YD-shell" evidence="10">
    <location>
        <begin position="1863"/>
        <end position="2102"/>
    </location>
</feature>
<feature type="region of interest" description="Disordered" evidence="6">
    <location>
        <begin position="2310"/>
        <end position="2387"/>
    </location>
</feature>
<name>A0ABP5F092_9ACTN</name>
<dbReference type="InterPro" id="IPR028994">
    <property type="entry name" value="Integrin_alpha_N"/>
</dbReference>
<keyword evidence="7" id="KW-0812">Transmembrane</keyword>
<evidence type="ECO:0000259" key="10">
    <source>
        <dbReference type="Pfam" id="PF25023"/>
    </source>
</evidence>
<keyword evidence="3" id="KW-0732">Signal</keyword>
<keyword evidence="12" id="KW-1185">Reference proteome</keyword>
<feature type="domain" description="Insecticide toxin TcdB middle/C-terminal" evidence="8">
    <location>
        <begin position="851"/>
        <end position="956"/>
    </location>
</feature>
<dbReference type="Proteomes" id="UP001500751">
    <property type="component" value="Unassembled WGS sequence"/>
</dbReference>
<evidence type="ECO:0000256" key="6">
    <source>
        <dbReference type="SAM" id="MobiDB-lite"/>
    </source>
</evidence>
<comment type="caution">
    <text evidence="11">The sequence shown here is derived from an EMBL/GenBank/DDBJ whole genome shotgun (WGS) entry which is preliminary data.</text>
</comment>
<dbReference type="Pfam" id="PF12256">
    <property type="entry name" value="TcdB_toxin_midN"/>
    <property type="match status" value="1"/>
</dbReference>
<feature type="transmembrane region" description="Helical" evidence="7">
    <location>
        <begin position="2393"/>
        <end position="2412"/>
    </location>
</feature>
<sequence length="2414" mass="260125">MLLQGEYSMGDVAADTVTAGSVISLPQGGGAVGGLGEKFSPDLFTGTGNFSVPVVVPGGRLGLAPQLALSYSTGNGNGVFGLGWALGVGSIARRTSHGLPRYLDGPGPHGEAADVFVLAGADDLVPVAAPAGGRTRYRPRTEGQFARIDHVVDASGDRWEVRGRDGSVARFGTARPAGAGAGWRDPAAVVDPANPGRVFAWQLTEARDALGNVIRYEYLSDHGDESGHRWDNPLLARVSYADYGDRDDPSFLVAVEFDYEPRPDARSDRRPGFEVRTTLRCRTIRIATQTADGTRRVAREYRVGYTSAPFTGVSLLTRIDVVGIDEAAGAGTPTPASPTTEPLAPLTFTYTAFDPAGRRFEPLTGPALPAAAPGDPAMALVDLRGAGLPDLVQFDGTPRYWPNAGGGRFELPRPMAEAPPFSLADPGVQLIDADGDGRPDLLVSLTGGHNPAGYFPMAFGGGWRRQSFQPYRLAPAASPADPGVKLVDLDGDGITDVLQTTARGLLATFNDPDPRRAWAQSLPAAGSAPDVDLADPRIRLADMTGDGLDDIVLIRSGGFQYWPNLGRNRWGEPVVMRHAPRLPDGYDPRRILLGDFDGDGAADLLYVDDRRILLWGNQSGNAWTPAPIVISGIPPLVDTDHVQLADLHGTGTSGVLFSRPADGSGRPHLWFLDPTGGVKPHLLTGIDNHLGAQTSIRYGTSTQEFLRDDAKAATRWRTTLPFPVQVVSHVEVVDAISGGRLTTEYRYHHGYWDGVEREFRGFARVEQFDTESFADAPKTGPGAAPDGHFSPPTLTRSWFHPGPVAAVEAGDWTELDLSSEYWPGDAPMLTRPPETTAFLNGLARTVRRSALRAMRGHPLRSELYALDGTSRADRPYTVVEVLPGVREESPPRPGESRERVFLPVPLATRTTQWERGTEPLTQFTVQSGLDTYGLPIGEVRIAVPRGRDPRVAASSAEPYLATRTTFQYARRDDADHYLVDRVASTTVLEIVNDGRTPALDLASAAAGPGPTPAPSPVTTQRLIGHSRTFYDGEAFAGLPLGAIGEHGLPVRTETLAFTDGFLSTLFDPAAPGAVTPRPVFLDPAGVTTWPAEYPQEFRTLTAPLAGYQHYADTDVPGSPGGYYVVGARRRYDVHDPARVPRGLVIAALDPFGSSTTVGYDQHDLLAVQSTDAAGLSVTADHDYRVLQPSRVTDVNGNTSTAAYTPSGLLAARSVHGADGTGDGAKPSVRHTYDLLAFAERGQPVSDRTERRVHFDTDTSIPPGQRDETITSVQFSDGFGRIVQVRSQAEDTLFGDPVFGTDIIPAADLSTPGATTGRTRNPADPDNVVVSGLQVYDNKGQVVQKYEPYFGTDYAYAPPGADQLGRRTLIFYDPRGQAVRTVEPDASERLVVTGVPADLKDPAAFEPTPWETYTYDANDNAGRTHGAAAQAFAGSWDTPASIEVDALGRTVRSVARTAASQQPDALLTTRFTYDIQSHLLTVTDALGRQAFGYAFDLLGRRWRVDGADAGRRDTIPDALGSAIESRDSKGALQLGGFDRLHRPIRLWARDDKAGPTTLRQRIEYGDAGDPAQPASDRAAAAAVNLLGRPVRQYDDAGLVTTDRADLLGNVLSTGRRVIADAPVAAVYQNAAAKGWDITPFQVDWTPVAGQTQSAHDAALLEATSYQTTSGFDALSRITSHTYPAEAGGQRQVLTLAYDRSGAVDRIQLGGVVHVSRIAYDAKGQRSLIAYGNGTMTRHAYDRDTFRLLRTRSEQFTTADDLTYQPVGTAAVQDHGYDYDLVGNVLRFRDRTPGSGIPNNPDALTETDPVLRKLLGSGDALNRRFGYDPVYRLLTATGREFASPPTGDPWLDAPRGADRTQAKGYQEAYQYDQVNTLTSLSHTGTGGSFTRGFIPEDANDRLHRLTVGGTPIDYTYDANGNTTGEAAARHFSWNHADRLKAFATQTPGSEPSVHVQYLYDTNGERVKKLVRRQGGTVDVTHYIGEAFEHQRWGGTAPGQNNHLHVFDVRRRVALLRTGPARPGDKSPATSYQLTDHLGSSTAVLDGTGAVINREEYTPYGETSFGSFTLKRFRFLGKEREEESSLVLTSARYYAPWTARWVSCEPLGGLGHPVSPPTADVLNSYWYAKANPLRLVDPDGRAPAIGPDLTQKVPPVLGSEAHRDILPVLAGRLQYLGYDARVDTQGLAADLARNGILTAPGGSLSGKSRGELDLLINVLEDGVKVGHVYELKPARLVGSSRTTAQVNKQVRFGQKLAFPGNPLFYKPGTVLDQASAFEQNVVLTNVVVDKGEFIRVYSLWLIRDEAGRVIPGQIGYNYSDSDKQRREERQPEQRQSATDSDRDSLRESLRKTPDPPLIIEKPGPFGPVDGDGPGDSDSPGPRPLTPEEHKQAARNYGVVAIIGIGLAAIAAIITAPL</sequence>
<accession>A0ABP5F092</accession>
<evidence type="ECO:0000256" key="3">
    <source>
        <dbReference type="ARBA" id="ARBA00022729"/>
    </source>
</evidence>
<evidence type="ECO:0000256" key="1">
    <source>
        <dbReference type="ARBA" id="ARBA00004613"/>
    </source>
</evidence>
<dbReference type="EMBL" id="BAAAQN010000001">
    <property type="protein sequence ID" value="GAA2010180.1"/>
    <property type="molecule type" value="Genomic_DNA"/>
</dbReference>
<keyword evidence="7" id="KW-0472">Membrane</keyword>
<dbReference type="SUPFAM" id="SSF69318">
    <property type="entry name" value="Integrin alpha N-terminal domain"/>
    <property type="match status" value="2"/>
</dbReference>
<evidence type="ECO:0000259" key="8">
    <source>
        <dbReference type="Pfam" id="PF12255"/>
    </source>
</evidence>
<keyword evidence="4" id="KW-0677">Repeat</keyword>
<dbReference type="Pfam" id="PF13517">
    <property type="entry name" value="FG-GAP_3"/>
    <property type="match status" value="1"/>
</dbReference>